<dbReference type="RefSeq" id="WP_241462995.1">
    <property type="nucleotide sequence ID" value="NZ_AOCG01000001.1"/>
</dbReference>
<dbReference type="PATRIC" id="fig|1265818.5.peg.116"/>
<proteinExistence type="predicted"/>
<evidence type="ECO:0000313" key="2">
    <source>
        <dbReference type="EMBL" id="EUJ21854.1"/>
    </source>
</evidence>
<dbReference type="Pfam" id="PF09848">
    <property type="entry name" value="SLFN-g3_helicase"/>
    <property type="match status" value="1"/>
</dbReference>
<organism evidence="2 3">
    <name type="scientific">Listeria aquatica FSL S10-1188</name>
    <dbReference type="NCBI Taxonomy" id="1265818"/>
    <lineage>
        <taxon>Bacteria</taxon>
        <taxon>Bacillati</taxon>
        <taxon>Bacillota</taxon>
        <taxon>Bacilli</taxon>
        <taxon>Bacillales</taxon>
        <taxon>Listeriaceae</taxon>
        <taxon>Listeria</taxon>
    </lineage>
</organism>
<dbReference type="SUPFAM" id="SSF52540">
    <property type="entry name" value="P-loop containing nucleoside triphosphate hydrolases"/>
    <property type="match status" value="1"/>
</dbReference>
<dbReference type="EMBL" id="AOCG01000001">
    <property type="protein sequence ID" value="EUJ21854.1"/>
    <property type="molecule type" value="Genomic_DNA"/>
</dbReference>
<evidence type="ECO:0000313" key="3">
    <source>
        <dbReference type="Proteomes" id="UP000019246"/>
    </source>
</evidence>
<dbReference type="AlphaFoldDB" id="W7B3J9"/>
<evidence type="ECO:0000259" key="1">
    <source>
        <dbReference type="Pfam" id="PF09848"/>
    </source>
</evidence>
<reference evidence="2 3" key="1">
    <citation type="journal article" date="2014" name="Int. J. Syst. Evol. Microbiol.">
        <title>Listeria floridensis sp. nov., Listeria aquatica sp. nov., Listeria cornellensis sp. nov., Listeria riparia sp. nov. and Listeria grandensis sp. nov., from agricultural and natural environments.</title>
        <authorList>
            <person name="den Bakker H.C."/>
            <person name="Warchocki S."/>
            <person name="Wright E.M."/>
            <person name="Allred A.F."/>
            <person name="Ahlstrom C."/>
            <person name="Manuel C.S."/>
            <person name="Stasiewicz M.J."/>
            <person name="Burrell A."/>
            <person name="Roof S."/>
            <person name="Strawn L."/>
            <person name="Fortes E.D."/>
            <person name="Nightingale K.K."/>
            <person name="Kephart D."/>
            <person name="Wiedmann M."/>
        </authorList>
    </citation>
    <scope>NUCLEOTIDE SEQUENCE [LARGE SCALE GENOMIC DNA]</scope>
    <source>
        <strain evidence="2 3">FSL S10-1188</strain>
    </source>
</reference>
<protein>
    <recommendedName>
        <fullName evidence="1">Schlafen group 3-like DNA/RNA helicase domain-containing protein</fullName>
    </recommendedName>
</protein>
<dbReference type="Gene3D" id="3.40.50.300">
    <property type="entry name" value="P-loop containing nucleotide triphosphate hydrolases"/>
    <property type="match status" value="1"/>
</dbReference>
<keyword evidence="3" id="KW-1185">Reference proteome</keyword>
<dbReference type="InterPro" id="IPR027417">
    <property type="entry name" value="P-loop_NTPase"/>
</dbReference>
<sequence length="461" mass="53380">MSKKKYFTSEAFDSVFKDIWEELGKENSELFPVEPVIRDSALFKISPFHKLSNEQYEAKELIMQKVERALLKDMNKQVIFVAGEAGTGKTVLVSNLFYDLSTLSKQSMEEPIFKGTNNFLLVNHNEQLTAYNQIASKLGLVDKDNEVVSKPTRFIREHDPSDPVDVVLVDEGHLLWTQGKQAYQGNNQLLDIIERAKVTIVVFDRNQILRAEQYWEEDKLKLIEDKAKQDGNYIKLQNQFRINASDDMIKWIRTIIDEQVITELPKETGEYDLKIFHTPRAMHSSIQNKMKSYGLSRMLATFDWKYVQNKKPENEDFWCVKIGDWSLPWNLELPRKKGEKTKNLAWAEQPHTIDEVGSTFTIQGFDLNYAGVIIGPSVKYRNGKIIFDKSASKNTKATQNRTLSNGTKMNFSEDFLRNELNVLLTRGINGLYIYAVDKELQNALMTVYKNYQKQKEVKQVE</sequence>
<dbReference type="Proteomes" id="UP000019246">
    <property type="component" value="Unassembled WGS sequence"/>
</dbReference>
<accession>W7B3J9</accession>
<gene>
    <name evidence="2" type="ORF">MAQA_00590</name>
</gene>
<dbReference type="STRING" id="1265818.MAQA_00590"/>
<comment type="caution">
    <text evidence="2">The sequence shown here is derived from an EMBL/GenBank/DDBJ whole genome shotgun (WGS) entry which is preliminary data.</text>
</comment>
<name>W7B3J9_9LIST</name>
<feature type="domain" description="Schlafen group 3-like DNA/RNA helicase" evidence="1">
    <location>
        <begin position="76"/>
        <end position="437"/>
    </location>
</feature>
<dbReference type="InterPro" id="IPR018647">
    <property type="entry name" value="SLFN_3-like_DNA/RNA_helicase"/>
</dbReference>